<evidence type="ECO:0000259" key="1">
    <source>
        <dbReference type="Pfam" id="PF19557"/>
    </source>
</evidence>
<reference evidence="7" key="1">
    <citation type="submission" date="2019-10" db="EMBL/GenBank/DDBJ databases">
        <title>Molecular typing, antibiotic resistance determination and virulence profiling for 36 multidrug-resistant clinical Klebsiella pneumoniae isolates using second- and third-generation sequencing.</title>
        <authorList>
            <person name="Shelenkov A."/>
            <person name="Mikhaylova Y."/>
            <person name="Yanushevich Y."/>
            <person name="Samoilov A."/>
            <person name="Petrova L."/>
            <person name="Fomina V."/>
            <person name="Gusarov V."/>
            <person name="Zamyatin M."/>
            <person name="Shagin D."/>
        </authorList>
    </citation>
    <scope>NUCLEOTIDE SEQUENCE [LARGE SCALE GENOMIC DNA]</scope>
    <source>
        <strain evidence="7">CriePir115</strain>
    </source>
</reference>
<comment type="caution">
    <text evidence="7">The sequence shown here is derived from an EMBL/GenBank/DDBJ whole genome shotgun (WGS) entry which is preliminary data.</text>
</comment>
<dbReference type="InterPro" id="IPR058574">
    <property type="entry name" value="DUF6079_6th"/>
</dbReference>
<dbReference type="InterPro" id="IPR058572">
    <property type="entry name" value="DUF6079_4th"/>
</dbReference>
<name>A0A9J6S411_KLEPN</name>
<feature type="domain" description="DUF6079" evidence="1">
    <location>
        <begin position="23"/>
        <end position="250"/>
    </location>
</feature>
<evidence type="ECO:0008006" key="8">
    <source>
        <dbReference type="Google" id="ProtNLM"/>
    </source>
</evidence>
<dbReference type="AlphaFoldDB" id="A0A9J6S411"/>
<feature type="domain" description="DUF6079" evidence="6">
    <location>
        <begin position="1048"/>
        <end position="1136"/>
    </location>
</feature>
<gene>
    <name evidence="7" type="ORF">GJJ18_21640</name>
</gene>
<dbReference type="InterPro" id="IPR058571">
    <property type="entry name" value="DUF6079_3rd"/>
</dbReference>
<feature type="domain" description="DUF6079" evidence="5">
    <location>
        <begin position="844"/>
        <end position="1039"/>
    </location>
</feature>
<dbReference type="Pfam" id="PF26388">
    <property type="entry name" value="DUF6079_6th"/>
    <property type="match status" value="1"/>
</dbReference>
<dbReference type="EMBL" id="WJWF01000025">
    <property type="protein sequence ID" value="MRL38037.1"/>
    <property type="molecule type" value="Genomic_DNA"/>
</dbReference>
<feature type="domain" description="DUF6079" evidence="2">
    <location>
        <begin position="266"/>
        <end position="478"/>
    </location>
</feature>
<proteinExistence type="predicted"/>
<evidence type="ECO:0000259" key="6">
    <source>
        <dbReference type="Pfam" id="PF26388"/>
    </source>
</evidence>
<evidence type="ECO:0000259" key="5">
    <source>
        <dbReference type="Pfam" id="PF26387"/>
    </source>
</evidence>
<evidence type="ECO:0000259" key="3">
    <source>
        <dbReference type="Pfam" id="PF26384"/>
    </source>
</evidence>
<dbReference type="InterPro" id="IPR058569">
    <property type="entry name" value="DUF6079_2nd"/>
</dbReference>
<evidence type="ECO:0000259" key="2">
    <source>
        <dbReference type="Pfam" id="PF26383"/>
    </source>
</evidence>
<dbReference type="Pfam" id="PF19557">
    <property type="entry name" value="DUF6079_1st"/>
    <property type="match status" value="1"/>
</dbReference>
<dbReference type="InterPro" id="IPR045725">
    <property type="entry name" value="DUF6079_N"/>
</dbReference>
<organism evidence="7">
    <name type="scientific">Klebsiella pneumoniae</name>
    <dbReference type="NCBI Taxonomy" id="573"/>
    <lineage>
        <taxon>Bacteria</taxon>
        <taxon>Pseudomonadati</taxon>
        <taxon>Pseudomonadota</taxon>
        <taxon>Gammaproteobacteria</taxon>
        <taxon>Enterobacterales</taxon>
        <taxon>Enterobacteriaceae</taxon>
        <taxon>Klebsiella/Raoultella group</taxon>
        <taxon>Klebsiella</taxon>
        <taxon>Klebsiella pneumoniae complex</taxon>
    </lineage>
</organism>
<evidence type="ECO:0000313" key="7">
    <source>
        <dbReference type="EMBL" id="MRL38037.1"/>
    </source>
</evidence>
<evidence type="ECO:0000259" key="4">
    <source>
        <dbReference type="Pfam" id="PF26385"/>
    </source>
</evidence>
<feature type="domain" description="DUF6079" evidence="4">
    <location>
        <begin position="709"/>
        <end position="838"/>
    </location>
</feature>
<dbReference type="Pfam" id="PF26384">
    <property type="entry name" value="DUF6079_3rd"/>
    <property type="match status" value="1"/>
</dbReference>
<protein>
    <recommendedName>
        <fullName evidence="8">ATP-binding protein</fullName>
    </recommendedName>
</protein>
<sequence>MKKYGDLIQFESVTANIQLKNSSDHDKAVDLVSSYVISDKMAVKLSNIIIEQLQYEESVDNKALWIVGNYGSGKSHLMSVISAVSEFPDLTSHISNDIVRESAAKIAGKFKVIRFEIGASKMALTDIITQNLTEGLAEMGIIYAFPPMTEISSNHKPYFIEMMATFHQKYPNYGLLLVCDEMLDYFRSRNEQELPLDIAILRVIGEVIDGTRFRFMAGVQEAIFDSTQLEFLSKEVKRIRDRAEQVLIAREDIKYVVAERLLKKDAQQQAWIRDYLQKFTPYYDKMNERLDEFVRMFPVHPDYINTFERVRMAGLENRQVLKSLSRQMNELMNKDVPEDIPGIFSYDTYWNELSSEPSMKTNPEVGQVIETGELLFDRIEQAYPTPGEKDFAKRLVAGLAIHRMAVGDIYAEIGATAAELRDSLCLYLKNIEIMPGDKSKNLENHIVTVLTKIRRTVNGQFFSKNKTNDQFYLDLKKTEDFDAHIEAKAATLAPDNINSAYRAAMLEILEQTDNLHSKTAMWQHELKWLDKNVSRPGWLFLGSPNERETAKPQLDYYMYFIQPENPPKLKKEFVREDEVLFILKNRSEEFNQSLKYYAASVALRALATGGAQQTYKIKAEKYLGEMIKWIRNNIKDVFEVQYKGTSKPIMEWLKGATAREITGIAASDHGSVKDIFEAVASFILEGYFQSLAPQYPKFSQRITEETIAGASGDVLKYLAGGTATKRAIAVLDALELLDGDKLKTSNSRYAKAVLDILSSKGVGQVVNQAELLEKVHARFYFKPGIYRLEPEWLLVVLASLVHAGELELAVPGKVITASDMDLLQGFGFNTLLDFKYIQAPKDFNVSAIKAVLVLLGMNEGLATSIQQGDESVVRIMGQTIEDLVKALVQDQQVVKQRLMLWGNYVLSENEAILLSERLGKTKSFLEMLQRFNTPGKLKNFKESVEAVYEYKEILQEWRNFKRLSEIVATLSEYTQYLSQAQLVLEENDPWQSDVKVAAKELRNGIESKSIRLEPNFQKTQLLKLDALKTEYKARYVSLYQNARLTFEQNNRKIALINDERLNILDTLAGISLLPTEQVKQWRDELSSLQEAESIDSKKLDLTPNPVSFSPRTEGQLSNVESRLTALNAQLDTMLTEWTNSLKATLEDPLLQLELLSVEQQADIKSFINSGQLPSPISREFIAGVNEALSGLQEVKINSTILVASLGKGTPQTLDDVKNRFEKMLALHCKGKDLSKVRIIIE</sequence>
<dbReference type="Pfam" id="PF26383">
    <property type="entry name" value="DUF6079_2nd"/>
    <property type="match status" value="1"/>
</dbReference>
<dbReference type="InterPro" id="IPR058573">
    <property type="entry name" value="DUF6079_5th"/>
</dbReference>
<accession>A0A9J6S411</accession>
<feature type="domain" description="DUF6079" evidence="3">
    <location>
        <begin position="483"/>
        <end position="690"/>
    </location>
</feature>
<dbReference type="Pfam" id="PF26385">
    <property type="entry name" value="DUF6079_4th"/>
    <property type="match status" value="1"/>
</dbReference>
<dbReference type="Pfam" id="PF26387">
    <property type="entry name" value="DUF6079_5th"/>
    <property type="match status" value="1"/>
</dbReference>